<comment type="subcellular location">
    <subcellularLocation>
        <location evidence="1">Cell membrane</location>
        <topology evidence="1">Multi-pass membrane protein</topology>
    </subcellularLocation>
</comment>
<dbReference type="Ensembl" id="ENSDLAT00005078703.1">
    <property type="protein sequence ID" value="ENSDLAP00005077002.1"/>
    <property type="gene ID" value="ENSDLAG00005026571.1"/>
</dbReference>
<dbReference type="GO" id="GO:0005886">
    <property type="term" value="C:plasma membrane"/>
    <property type="evidence" value="ECO:0007669"/>
    <property type="project" value="UniProtKB-SubCell"/>
</dbReference>
<evidence type="ECO:0000256" key="7">
    <source>
        <dbReference type="ARBA" id="ARBA00023040"/>
    </source>
</evidence>
<keyword evidence="2" id="KW-1003">Cell membrane</keyword>
<protein>
    <recommendedName>
        <fullName evidence="14">G-protein coupled receptors family 1 profile domain-containing protein</fullName>
    </recommendedName>
</protein>
<keyword evidence="5" id="KW-0552">Olfaction</keyword>
<evidence type="ECO:0000256" key="10">
    <source>
        <dbReference type="ARBA" id="ARBA00023170"/>
    </source>
</evidence>
<proteinExistence type="predicted"/>
<dbReference type="SUPFAM" id="SSF81321">
    <property type="entry name" value="Family A G protein-coupled receptor-like"/>
    <property type="match status" value="1"/>
</dbReference>
<evidence type="ECO:0000256" key="2">
    <source>
        <dbReference type="ARBA" id="ARBA00022475"/>
    </source>
</evidence>
<evidence type="ECO:0000313" key="16">
    <source>
        <dbReference type="Proteomes" id="UP000694389"/>
    </source>
</evidence>
<feature type="transmembrane region" description="Helical" evidence="13">
    <location>
        <begin position="204"/>
        <end position="226"/>
    </location>
</feature>
<evidence type="ECO:0000256" key="11">
    <source>
        <dbReference type="ARBA" id="ARBA00023180"/>
    </source>
</evidence>
<feature type="transmembrane region" description="Helical" evidence="13">
    <location>
        <begin position="32"/>
        <end position="52"/>
    </location>
</feature>
<feature type="transmembrane region" description="Helical" evidence="13">
    <location>
        <begin position="238"/>
        <end position="259"/>
    </location>
</feature>
<dbReference type="GO" id="GO:0005549">
    <property type="term" value="F:odorant binding"/>
    <property type="evidence" value="ECO:0007669"/>
    <property type="project" value="TreeGrafter"/>
</dbReference>
<dbReference type="InterPro" id="IPR017452">
    <property type="entry name" value="GPCR_Rhodpsn_7TM"/>
</dbReference>
<evidence type="ECO:0000259" key="14">
    <source>
        <dbReference type="PROSITE" id="PS50262"/>
    </source>
</evidence>
<keyword evidence="8 13" id="KW-0472">Membrane</keyword>
<feature type="transmembrane region" description="Helical" evidence="13">
    <location>
        <begin position="279"/>
        <end position="298"/>
    </location>
</feature>
<keyword evidence="7" id="KW-0297">G-protein coupled receptor</keyword>
<evidence type="ECO:0000313" key="15">
    <source>
        <dbReference type="Ensembl" id="ENSDLAP00005077002.1"/>
    </source>
</evidence>
<evidence type="ECO:0000256" key="1">
    <source>
        <dbReference type="ARBA" id="ARBA00004651"/>
    </source>
</evidence>
<dbReference type="PANTHER" id="PTHR26451:SF871">
    <property type="entry name" value="ODORANT RECEPTOR-RELATED"/>
    <property type="match status" value="1"/>
</dbReference>
<evidence type="ECO:0000256" key="5">
    <source>
        <dbReference type="ARBA" id="ARBA00022725"/>
    </source>
</evidence>
<feature type="transmembrane region" description="Helical" evidence="13">
    <location>
        <begin position="103"/>
        <end position="125"/>
    </location>
</feature>
<evidence type="ECO:0000256" key="3">
    <source>
        <dbReference type="ARBA" id="ARBA00022606"/>
    </source>
</evidence>
<evidence type="ECO:0000256" key="6">
    <source>
        <dbReference type="ARBA" id="ARBA00022989"/>
    </source>
</evidence>
<organism evidence="15 16">
    <name type="scientific">Dicentrarchus labrax</name>
    <name type="common">European seabass</name>
    <name type="synonym">Morone labrax</name>
    <dbReference type="NCBI Taxonomy" id="13489"/>
    <lineage>
        <taxon>Eukaryota</taxon>
        <taxon>Metazoa</taxon>
        <taxon>Chordata</taxon>
        <taxon>Craniata</taxon>
        <taxon>Vertebrata</taxon>
        <taxon>Euteleostomi</taxon>
        <taxon>Actinopterygii</taxon>
        <taxon>Neopterygii</taxon>
        <taxon>Teleostei</taxon>
        <taxon>Neoteleostei</taxon>
        <taxon>Acanthomorphata</taxon>
        <taxon>Eupercaria</taxon>
        <taxon>Moronidae</taxon>
        <taxon>Dicentrarchus</taxon>
    </lineage>
</organism>
<keyword evidence="10" id="KW-0675">Receptor</keyword>
<evidence type="ECO:0000256" key="13">
    <source>
        <dbReference type="SAM" id="Phobius"/>
    </source>
</evidence>
<dbReference type="Proteomes" id="UP000694389">
    <property type="component" value="Unassembled WGS sequence"/>
</dbReference>
<dbReference type="AlphaFoldDB" id="A0A8P4GF91"/>
<dbReference type="GO" id="GO:0004930">
    <property type="term" value="F:G protein-coupled receptor activity"/>
    <property type="evidence" value="ECO:0007669"/>
    <property type="project" value="UniProtKB-KW"/>
</dbReference>
<dbReference type="InterPro" id="IPR052921">
    <property type="entry name" value="GPCR1_Superfamily_Member"/>
</dbReference>
<name>A0A8P4GF91_DICLA</name>
<keyword evidence="6 13" id="KW-1133">Transmembrane helix</keyword>
<sequence>MRYEDSVALEEDRLLVFTLSAFTETLNHRVSVFSLTLLCYCVILFINVSLVLTIISDHTLHKPMYILLCVCCINGLYGTAGFYPKFLADLLSSSQVISYGGCLFQAFVMYSFVCSDTSILAAMAYDRYLAICRPLRYHAVMTKRRLCELVCFSWLVPFCIFSVNILLTTQLTFCDMNIQRLFCVNWMIVKLACPDMDTVVNEAFALTTLSIYICHWLFVVWTYIYLVQTCMRSREDRVKFIQTCVPNLISLLTLFVTVVSDLMHMRFASKDLPQSFQNFVAVAVLVVPPVINPLVCRLRPWMILDSIL</sequence>
<keyword evidence="4 13" id="KW-0812">Transmembrane</keyword>
<keyword evidence="16" id="KW-1185">Reference proteome</keyword>
<dbReference type="InterPro" id="IPR000276">
    <property type="entry name" value="GPCR_Rhodpsn"/>
</dbReference>
<dbReference type="PROSITE" id="PS50262">
    <property type="entry name" value="G_PROTEIN_RECEP_F1_2"/>
    <property type="match status" value="1"/>
</dbReference>
<reference evidence="15" key="1">
    <citation type="submission" date="2025-08" db="UniProtKB">
        <authorList>
            <consortium name="Ensembl"/>
        </authorList>
    </citation>
    <scope>IDENTIFICATION</scope>
</reference>
<reference evidence="15" key="2">
    <citation type="submission" date="2025-09" db="UniProtKB">
        <authorList>
            <consortium name="Ensembl"/>
        </authorList>
    </citation>
    <scope>IDENTIFICATION</scope>
</reference>
<keyword evidence="12" id="KW-0807">Transducer</keyword>
<keyword evidence="11" id="KW-0325">Glycoprotein</keyword>
<dbReference type="Pfam" id="PF13853">
    <property type="entry name" value="7tm_4"/>
    <property type="match status" value="1"/>
</dbReference>
<evidence type="ECO:0000256" key="9">
    <source>
        <dbReference type="ARBA" id="ARBA00023157"/>
    </source>
</evidence>
<keyword evidence="9" id="KW-1015">Disulfide bond</keyword>
<feature type="domain" description="G-protein coupled receptors family 1 profile" evidence="14">
    <location>
        <begin position="46"/>
        <end position="296"/>
    </location>
</feature>
<feature type="transmembrane region" description="Helical" evidence="13">
    <location>
        <begin position="64"/>
        <end position="83"/>
    </location>
</feature>
<dbReference type="GO" id="GO:0004984">
    <property type="term" value="F:olfactory receptor activity"/>
    <property type="evidence" value="ECO:0007669"/>
    <property type="project" value="InterPro"/>
</dbReference>
<feature type="transmembrane region" description="Helical" evidence="13">
    <location>
        <begin position="146"/>
        <end position="167"/>
    </location>
</feature>
<dbReference type="InterPro" id="IPR000725">
    <property type="entry name" value="Olfact_rcpt"/>
</dbReference>
<dbReference type="PRINTS" id="PR00245">
    <property type="entry name" value="OLFACTORYR"/>
</dbReference>
<evidence type="ECO:0000256" key="12">
    <source>
        <dbReference type="ARBA" id="ARBA00023224"/>
    </source>
</evidence>
<dbReference type="PANTHER" id="PTHR26451">
    <property type="entry name" value="G_PROTEIN_RECEP_F1_2 DOMAIN-CONTAINING PROTEIN"/>
    <property type="match status" value="1"/>
</dbReference>
<dbReference type="GeneTree" id="ENSGT00950000183023"/>
<evidence type="ECO:0000256" key="4">
    <source>
        <dbReference type="ARBA" id="ARBA00022692"/>
    </source>
</evidence>
<keyword evidence="3" id="KW-0716">Sensory transduction</keyword>
<dbReference type="Gene3D" id="1.20.1070.10">
    <property type="entry name" value="Rhodopsin 7-helix transmembrane proteins"/>
    <property type="match status" value="1"/>
</dbReference>
<dbReference type="FunFam" id="1.20.1070.10:FF:000024">
    <property type="entry name" value="Olfactory receptor"/>
    <property type="match status" value="1"/>
</dbReference>
<dbReference type="PROSITE" id="PS00237">
    <property type="entry name" value="G_PROTEIN_RECEP_F1_1"/>
    <property type="match status" value="1"/>
</dbReference>
<accession>A0A8P4GF91</accession>
<evidence type="ECO:0000256" key="8">
    <source>
        <dbReference type="ARBA" id="ARBA00023136"/>
    </source>
</evidence>